<dbReference type="AlphaFoldDB" id="A0A975ZP54"/>
<evidence type="ECO:0000313" key="1">
    <source>
        <dbReference type="EMBL" id="SEJ77271.1"/>
    </source>
</evidence>
<dbReference type="GeneID" id="80819140"/>
<protein>
    <recommendedName>
        <fullName evidence="3">NADH dehydrogenase subunit E</fullName>
    </recommendedName>
</protein>
<dbReference type="Proteomes" id="UP000182932">
    <property type="component" value="Unassembled WGS sequence"/>
</dbReference>
<evidence type="ECO:0008006" key="3">
    <source>
        <dbReference type="Google" id="ProtNLM"/>
    </source>
</evidence>
<reference evidence="1 2" key="1">
    <citation type="submission" date="2016-10" db="EMBL/GenBank/DDBJ databases">
        <authorList>
            <person name="Varghese N."/>
            <person name="Submissions S."/>
        </authorList>
    </citation>
    <scope>NUCLEOTIDE SEQUENCE [LARGE SCALE GENOMIC DNA]</scope>
    <source>
        <strain evidence="1 2">FF3</strain>
    </source>
</reference>
<evidence type="ECO:0000313" key="2">
    <source>
        <dbReference type="Proteomes" id="UP000182932"/>
    </source>
</evidence>
<accession>A0A975ZP54</accession>
<organism evidence="1 2">
    <name type="scientific">Marinovum algicola</name>
    <dbReference type="NCBI Taxonomy" id="42444"/>
    <lineage>
        <taxon>Bacteria</taxon>
        <taxon>Pseudomonadati</taxon>
        <taxon>Pseudomonadota</taxon>
        <taxon>Alphaproteobacteria</taxon>
        <taxon>Rhodobacterales</taxon>
        <taxon>Roseobacteraceae</taxon>
        <taxon>Marinovum</taxon>
    </lineage>
</organism>
<keyword evidence="2" id="KW-1185">Reference proteome</keyword>
<dbReference type="EMBL" id="FNYY01000010">
    <property type="protein sequence ID" value="SEJ77271.1"/>
    <property type="molecule type" value="Genomic_DNA"/>
</dbReference>
<dbReference type="RefSeq" id="WP_244526522.1">
    <property type="nucleotide sequence ID" value="NZ_CATMKJ010000013.1"/>
</dbReference>
<comment type="caution">
    <text evidence="1">The sequence shown here is derived from an EMBL/GenBank/DDBJ whole genome shotgun (WGS) entry which is preliminary data.</text>
</comment>
<name>A0A975ZP54_9RHOB</name>
<proteinExistence type="predicted"/>
<gene>
    <name evidence="1" type="ORF">SAMN04487940_11077</name>
</gene>
<sequence length="96" mass="9891">MTPVRYGLFLTPVAALSGCMDLPPDGTTVEDLAAYDAAVGTLGCQLVSEADYGVVEFQAGLTRAQAIAITEQRLARDEAVRLADGGVRLTSGSCAA</sequence>
<dbReference type="PROSITE" id="PS51257">
    <property type="entry name" value="PROKAR_LIPOPROTEIN"/>
    <property type="match status" value="1"/>
</dbReference>